<dbReference type="EMBL" id="LMWU01000055">
    <property type="protein sequence ID" value="KUN58811.1"/>
    <property type="molecule type" value="Genomic_DNA"/>
</dbReference>
<dbReference type="RefSeq" id="WP_059210573.1">
    <property type="nucleotide sequence ID" value="NZ_KQ948674.1"/>
</dbReference>
<organism evidence="1 2">
    <name type="scientific">Streptomyces canus</name>
    <dbReference type="NCBI Taxonomy" id="58343"/>
    <lineage>
        <taxon>Bacteria</taxon>
        <taxon>Bacillati</taxon>
        <taxon>Actinomycetota</taxon>
        <taxon>Actinomycetes</taxon>
        <taxon>Kitasatosporales</taxon>
        <taxon>Streptomycetaceae</taxon>
        <taxon>Streptomyces</taxon>
        <taxon>Streptomyces aurantiacus group</taxon>
    </lineage>
</organism>
<dbReference type="SUPFAM" id="SSF48452">
    <property type="entry name" value="TPR-like"/>
    <property type="match status" value="2"/>
</dbReference>
<dbReference type="InterPro" id="IPR027417">
    <property type="entry name" value="P-loop_NTPase"/>
</dbReference>
<dbReference type="PANTHER" id="PTHR47691:SF3">
    <property type="entry name" value="HTH-TYPE TRANSCRIPTIONAL REGULATOR RV0890C-RELATED"/>
    <property type="match status" value="1"/>
</dbReference>
<dbReference type="Gene3D" id="1.25.40.10">
    <property type="entry name" value="Tetratricopeptide repeat domain"/>
    <property type="match status" value="1"/>
</dbReference>
<reference evidence="1 2" key="1">
    <citation type="submission" date="2015-10" db="EMBL/GenBank/DDBJ databases">
        <title>Draft genome sequence of Streptomyces canus DSM 40017, type strain for the species Streptomyces canus.</title>
        <authorList>
            <person name="Ruckert C."/>
            <person name="Winkler A."/>
            <person name="Kalinowski J."/>
            <person name="Kampfer P."/>
            <person name="Glaeser S."/>
        </authorList>
    </citation>
    <scope>NUCLEOTIDE SEQUENCE [LARGE SCALE GENOMIC DNA]</scope>
    <source>
        <strain evidence="1 2">DSM 40017</strain>
    </source>
</reference>
<dbReference type="STRING" id="58343.AQJ46_41790"/>
<gene>
    <name evidence="1" type="ORF">AQJ46_41790</name>
</gene>
<name>A0A117QX02_9ACTN</name>
<comment type="caution">
    <text evidence="1">The sequence shown here is derived from an EMBL/GenBank/DDBJ whole genome shotgun (WGS) entry which is preliminary data.</text>
</comment>
<dbReference type="SUPFAM" id="SSF52540">
    <property type="entry name" value="P-loop containing nucleoside triphosphate hydrolases"/>
    <property type="match status" value="1"/>
</dbReference>
<accession>A0A117QX02</accession>
<protein>
    <recommendedName>
        <fullName evidence="3">NB-ARC domain-containing protein</fullName>
    </recommendedName>
</protein>
<evidence type="ECO:0008006" key="3">
    <source>
        <dbReference type="Google" id="ProtNLM"/>
    </source>
</evidence>
<dbReference type="InterPro" id="IPR011990">
    <property type="entry name" value="TPR-like_helical_dom_sf"/>
</dbReference>
<dbReference type="AlphaFoldDB" id="A0A117QX02"/>
<dbReference type="SMART" id="SM00028">
    <property type="entry name" value="TPR"/>
    <property type="match status" value="2"/>
</dbReference>
<dbReference type="Gene3D" id="3.40.50.300">
    <property type="entry name" value="P-loop containing nucleotide triphosphate hydrolases"/>
    <property type="match status" value="1"/>
</dbReference>
<evidence type="ECO:0000313" key="1">
    <source>
        <dbReference type="EMBL" id="KUN58811.1"/>
    </source>
</evidence>
<dbReference type="InterPro" id="IPR019734">
    <property type="entry name" value="TPR_rpt"/>
</dbReference>
<dbReference type="Proteomes" id="UP000053669">
    <property type="component" value="Unassembled WGS sequence"/>
</dbReference>
<evidence type="ECO:0000313" key="2">
    <source>
        <dbReference type="Proteomes" id="UP000053669"/>
    </source>
</evidence>
<dbReference type="PANTHER" id="PTHR47691">
    <property type="entry name" value="REGULATOR-RELATED"/>
    <property type="match status" value="1"/>
</dbReference>
<sequence>MSGNQIGGQARLTGFTVQAGRIYGGVHHHVSAVPLPIPRQLPPCARHFTDREADRRALDDARDAGARLHVISGIGGVGKSALAVRWLLDSAYDGGQLYVDLSGPEQSIRPEAVLRRWLRAFGIDRPPAQLGELTGLWRSVTASRSVAVLIDGATDAGQVRPLLPAAEDSSTVVTSRSALADLAVDGAVCHPLRPLAQQAAIQLLASLAGQDRIEAAPLDAARLADRCFRLPLPLVLVGARLASRPQHSVAAITDGLAHRGLPADTYREDPARMITNTALDGAYQELEEEAQRIYRWLGLLPTGDVDPDLTAAVCELPPARAVRGLEILAEEQLLEPLAERGGRARYRLIPSARDHARQLALQHDPEEERVLGLRRLCEWMLAISTQAQLRLTPAQATLWQSTVTELPPDQAPFHGDGEALAWLESHEGHLLEVLRAAEAAGWDDLVWPLVDTFWPLFLRRHPYELWAAAHEIGLAAARRAGNAAAVRQMLLSGAIGLNAAGRVVDAIRWYGEACDAARDAGDLRDEGQALLGLGSCHSDAGMPEQARPFLTRAIALWRSCGYPRGVALANIILGEIDLAEAPGRALEVFAEARADLLEVNDPYDAARALTLLGHARVLTGDAETGIREMMSGLAALADAGSTRWQARALEWLGDAHRGTGDAVQAREYYQQAERLYEGMRPADAERVRALAAGL</sequence>
<proteinExistence type="predicted"/>